<feature type="region of interest" description="Disordered" evidence="1">
    <location>
        <begin position="1"/>
        <end position="165"/>
    </location>
</feature>
<feature type="compositionally biased region" description="Basic and acidic residues" evidence="1">
    <location>
        <begin position="465"/>
        <end position="480"/>
    </location>
</feature>
<feature type="compositionally biased region" description="Basic and acidic residues" evidence="1">
    <location>
        <begin position="7"/>
        <end position="22"/>
    </location>
</feature>
<protein>
    <submittedName>
        <fullName evidence="2">Uncharacterized protein</fullName>
    </submittedName>
</protein>
<feature type="compositionally biased region" description="Acidic residues" evidence="1">
    <location>
        <begin position="53"/>
        <end position="82"/>
    </location>
</feature>
<proteinExistence type="predicted"/>
<evidence type="ECO:0000313" key="2">
    <source>
        <dbReference type="EMBL" id="GEY74481.1"/>
    </source>
</evidence>
<name>A0A699HTP3_TANCI</name>
<feature type="compositionally biased region" description="Polar residues" evidence="1">
    <location>
        <begin position="39"/>
        <end position="50"/>
    </location>
</feature>
<accession>A0A699HTP3</accession>
<feature type="non-terminal residue" evidence="2">
    <location>
        <position position="1"/>
    </location>
</feature>
<feature type="compositionally biased region" description="Acidic residues" evidence="1">
    <location>
        <begin position="116"/>
        <end position="133"/>
    </location>
</feature>
<evidence type="ECO:0000256" key="1">
    <source>
        <dbReference type="SAM" id="MobiDB-lite"/>
    </source>
</evidence>
<gene>
    <name evidence="2" type="ORF">Tci_446455</name>
</gene>
<organism evidence="2">
    <name type="scientific">Tanacetum cinerariifolium</name>
    <name type="common">Dalmatian daisy</name>
    <name type="synonym">Chrysanthemum cinerariifolium</name>
    <dbReference type="NCBI Taxonomy" id="118510"/>
    <lineage>
        <taxon>Eukaryota</taxon>
        <taxon>Viridiplantae</taxon>
        <taxon>Streptophyta</taxon>
        <taxon>Embryophyta</taxon>
        <taxon>Tracheophyta</taxon>
        <taxon>Spermatophyta</taxon>
        <taxon>Magnoliopsida</taxon>
        <taxon>eudicotyledons</taxon>
        <taxon>Gunneridae</taxon>
        <taxon>Pentapetalae</taxon>
        <taxon>asterids</taxon>
        <taxon>campanulids</taxon>
        <taxon>Asterales</taxon>
        <taxon>Asteraceae</taxon>
        <taxon>Asteroideae</taxon>
        <taxon>Anthemideae</taxon>
        <taxon>Anthemidinae</taxon>
        <taxon>Tanacetum</taxon>
    </lineage>
</organism>
<feature type="compositionally biased region" description="Basic and acidic residues" evidence="1">
    <location>
        <begin position="134"/>
        <end position="154"/>
    </location>
</feature>
<feature type="compositionally biased region" description="Basic and acidic residues" evidence="1">
    <location>
        <begin position="83"/>
        <end position="92"/>
    </location>
</feature>
<dbReference type="EMBL" id="BKCJ010205602">
    <property type="protein sequence ID" value="GEY74481.1"/>
    <property type="molecule type" value="Genomic_DNA"/>
</dbReference>
<dbReference type="AlphaFoldDB" id="A0A699HTP3"/>
<feature type="compositionally biased region" description="Basic and acidic residues" evidence="1">
    <location>
        <begin position="105"/>
        <end position="115"/>
    </location>
</feature>
<reference evidence="2" key="1">
    <citation type="journal article" date="2019" name="Sci. Rep.">
        <title>Draft genome of Tanacetum cinerariifolium, the natural source of mosquito coil.</title>
        <authorList>
            <person name="Yamashiro T."/>
            <person name="Shiraishi A."/>
            <person name="Satake H."/>
            <person name="Nakayama K."/>
        </authorList>
    </citation>
    <scope>NUCLEOTIDE SEQUENCE</scope>
</reference>
<sequence length="743" mass="83118">AALLEDTQLKKVLEKSRQETHKPSTSGSSEGADFKSKVLANSSDSDNESWGNSEDESDNVNDDDNHDDNANDDDSGNENDDGNDAHDTKRTDSDDDNENLSFTLKDYDKEEHDKEYESDDDSENVYEEEEDDLYKDVNVRSLGAKHEKERKGDEEMTDADQNVSQEKSYEQVIEDAHVTLTSSQKTKSSKQSSSISSNFASKFLILDNVPPVVDEVASMIHVKNCQEESSTQVPSLFTVPETAILNISTAHTTTIPPTISMIPLLQLTTPPPAPITVSTATSISALLDFSSLFGFDQRVSTFERELSQLKKESSRREEAIHNVVEKSVKDIIKDEVKSQLPQILPKEVSDFATLVIQSTINESLEKVILVKFSSQPKSTYEAAALVTVLELKNILLDKIEKIKSYQAAPEHREFYDGLVKSYNLDKDLFLSYGNVYSLKRDCEGDDKDEDPPAGSNQGLKKRIMRKDDEPSKGSKSKESKSSTSSKGTKSHPKSSGKSVQAEEPVFEDADIKPNKPLTPDRAWNDGKSIDFRPPHKWISNIAKARQPPRTFDELMSTPINFSAYLINYLKIDNLTQEILIGPAFNLLKGSCKSFVELKFHFEDKPLPLIEVQGRQVVHSNYFFNNDLKYLKGRSSSRKYTTSITKTKGAKYDNIKGIKDMIPALWSPVKVAYEKYAMWGLTASLGPKETLQPRERCQLRPECGIGDVHQTRCRGGVGMVVLEGLVAEECRREGFNGMARKGVE</sequence>
<feature type="region of interest" description="Disordered" evidence="1">
    <location>
        <begin position="441"/>
        <end position="526"/>
    </location>
</feature>
<comment type="caution">
    <text evidence="2">The sequence shown here is derived from an EMBL/GenBank/DDBJ whole genome shotgun (WGS) entry which is preliminary data.</text>
</comment>